<dbReference type="EMBL" id="CP041692">
    <property type="protein sequence ID" value="QDP95400.1"/>
    <property type="molecule type" value="Genomic_DNA"/>
</dbReference>
<keyword evidence="11" id="KW-0547">Nucleotide-binding</keyword>
<dbReference type="CDD" id="cd16917">
    <property type="entry name" value="HATPase_UhpB-NarQ-NarX-like"/>
    <property type="match status" value="1"/>
</dbReference>
<keyword evidence="20" id="KW-1133">Transmembrane helix</keyword>
<dbReference type="InterPro" id="IPR011712">
    <property type="entry name" value="Sig_transdc_His_kin_sub3_dim/P"/>
</dbReference>
<keyword evidence="16" id="KW-0411">Iron-sulfur</keyword>
<evidence type="ECO:0000256" key="11">
    <source>
        <dbReference type="ARBA" id="ARBA00022741"/>
    </source>
</evidence>
<evidence type="ECO:0000256" key="20">
    <source>
        <dbReference type="SAM" id="Phobius"/>
    </source>
</evidence>
<evidence type="ECO:0000256" key="3">
    <source>
        <dbReference type="ARBA" id="ARBA00004496"/>
    </source>
</evidence>
<keyword evidence="20" id="KW-0812">Transmembrane</keyword>
<feature type="transmembrane region" description="Helical" evidence="20">
    <location>
        <begin position="72"/>
        <end position="95"/>
    </location>
</feature>
<gene>
    <name evidence="22" type="ORF">FOE78_05255</name>
</gene>
<keyword evidence="23" id="KW-1185">Reference proteome</keyword>
<organism evidence="22 23">
    <name type="scientific">Microlunatus elymi</name>
    <dbReference type="NCBI Taxonomy" id="2596828"/>
    <lineage>
        <taxon>Bacteria</taxon>
        <taxon>Bacillati</taxon>
        <taxon>Actinomycetota</taxon>
        <taxon>Actinomycetes</taxon>
        <taxon>Propionibacteriales</taxon>
        <taxon>Propionibacteriaceae</taxon>
        <taxon>Microlunatus</taxon>
    </lineage>
</organism>
<dbReference type="GO" id="GO:0005524">
    <property type="term" value="F:ATP binding"/>
    <property type="evidence" value="ECO:0007669"/>
    <property type="project" value="UniProtKB-KW"/>
</dbReference>
<name>A0A516PW65_9ACTN</name>
<dbReference type="KEGG" id="mik:FOE78_05255"/>
<dbReference type="Gene3D" id="3.30.565.10">
    <property type="entry name" value="Histidine kinase-like ATPase, C-terminal domain"/>
    <property type="match status" value="1"/>
</dbReference>
<keyword evidence="10" id="KW-0479">Metal-binding</keyword>
<feature type="transmembrane region" description="Helical" evidence="20">
    <location>
        <begin position="107"/>
        <end position="127"/>
    </location>
</feature>
<evidence type="ECO:0000256" key="13">
    <source>
        <dbReference type="ARBA" id="ARBA00022840"/>
    </source>
</evidence>
<reference evidence="22 23" key="1">
    <citation type="submission" date="2019-07" db="EMBL/GenBank/DDBJ databases">
        <title>Microlunatus dokdonensis sp. nov. isolated from the rhizospheric soil of the wild plant Elymus tsukushiensis.</title>
        <authorList>
            <person name="Ghim S.-Y."/>
            <person name="Hwang Y.-J."/>
            <person name="Son J.-S."/>
            <person name="Shin J.-H."/>
        </authorList>
    </citation>
    <scope>NUCLEOTIDE SEQUENCE [LARGE SCALE GENOMIC DNA]</scope>
    <source>
        <strain evidence="22 23">KUDC0627</strain>
    </source>
</reference>
<evidence type="ECO:0000313" key="22">
    <source>
        <dbReference type="EMBL" id="QDP95400.1"/>
    </source>
</evidence>
<comment type="catalytic activity">
    <reaction evidence="1">
        <text>ATP + protein L-histidine = ADP + protein N-phospho-L-histidine.</text>
        <dbReference type="EC" id="2.7.13.3"/>
    </reaction>
</comment>
<evidence type="ECO:0000256" key="19">
    <source>
        <dbReference type="SAM" id="MobiDB-lite"/>
    </source>
</evidence>
<feature type="compositionally biased region" description="Polar residues" evidence="19">
    <location>
        <begin position="370"/>
        <end position="381"/>
    </location>
</feature>
<dbReference type="Gene3D" id="1.20.5.1930">
    <property type="match status" value="1"/>
</dbReference>
<proteinExistence type="predicted"/>
<keyword evidence="14" id="KW-0408">Iron</keyword>
<feature type="domain" description="Histidine kinase" evidence="21">
    <location>
        <begin position="197"/>
        <end position="388"/>
    </location>
</feature>
<evidence type="ECO:0000256" key="10">
    <source>
        <dbReference type="ARBA" id="ARBA00022723"/>
    </source>
</evidence>
<dbReference type="OrthoDB" id="144293at2"/>
<keyword evidence="7" id="KW-0963">Cytoplasm</keyword>
<dbReference type="InterPro" id="IPR004358">
    <property type="entry name" value="Sig_transdc_His_kin-like_C"/>
</dbReference>
<dbReference type="RefSeq" id="WP_143985373.1">
    <property type="nucleotide sequence ID" value="NZ_CP041692.1"/>
</dbReference>
<dbReference type="PIRSF" id="PIRSF037434">
    <property type="entry name" value="STHK_ChrS"/>
    <property type="match status" value="1"/>
</dbReference>
<evidence type="ECO:0000313" key="23">
    <source>
        <dbReference type="Proteomes" id="UP000319263"/>
    </source>
</evidence>
<dbReference type="EC" id="2.7.13.3" evidence="4"/>
<keyword evidence="12 22" id="KW-0418">Kinase</keyword>
<evidence type="ECO:0000256" key="7">
    <source>
        <dbReference type="ARBA" id="ARBA00022490"/>
    </source>
</evidence>
<dbReference type="InterPro" id="IPR050482">
    <property type="entry name" value="Sensor_HK_TwoCompSys"/>
</dbReference>
<evidence type="ECO:0000259" key="21">
    <source>
        <dbReference type="PROSITE" id="PS50109"/>
    </source>
</evidence>
<dbReference type="PANTHER" id="PTHR24421:SF10">
    <property type="entry name" value="NITRATE_NITRITE SENSOR PROTEIN NARQ"/>
    <property type="match status" value="1"/>
</dbReference>
<sequence>MSPSSLRPTALGLLRRSEHLLFAVLLILGVVSARHTPGWPMLVAGAVLVAAWYALGIVVAGRSRDRRLATAWLVVLTLGCAGLAVGSDGFVWLAFPLFLLYAQLLPLRAAVPGVAVVTVGTIVRAAVAQGGVNAAVIVGPLIGATVAVVITIVYRDLTEQTRQRAILIDQLTATRDELATSQRRAGVLAERERLARELHDTVTQGLTSIVLVLRTLQDDGALTEPRLRRRLDTAVSSAQDVLSQTRRMVQALTPAELGQTSLPDAIRKAVSRSGLPAHVHIDGDPTPVPTPVAVALLRATQEALTNAARHAQAHRVDVSLTFLPEAISLDVIDDGIGFDPDQPYGTSTGTGLGLQGIRARTAEIDGTVDINSHPGQGTALNITVPHRSSADE</sequence>
<keyword evidence="20" id="KW-0472">Membrane</keyword>
<dbReference type="Pfam" id="PF02518">
    <property type="entry name" value="HATPase_c"/>
    <property type="match status" value="1"/>
</dbReference>
<dbReference type="PRINTS" id="PR00344">
    <property type="entry name" value="BCTRLSENSOR"/>
</dbReference>
<keyword evidence="15" id="KW-0902">Two-component regulatory system</keyword>
<evidence type="ECO:0000256" key="1">
    <source>
        <dbReference type="ARBA" id="ARBA00000085"/>
    </source>
</evidence>
<evidence type="ECO:0000256" key="4">
    <source>
        <dbReference type="ARBA" id="ARBA00012438"/>
    </source>
</evidence>
<feature type="region of interest" description="Disordered" evidence="19">
    <location>
        <begin position="370"/>
        <end position="392"/>
    </location>
</feature>
<dbReference type="InterPro" id="IPR036890">
    <property type="entry name" value="HATPase_C_sf"/>
</dbReference>
<keyword evidence="13" id="KW-0067">ATP-binding</keyword>
<dbReference type="GO" id="GO:0046983">
    <property type="term" value="F:protein dimerization activity"/>
    <property type="evidence" value="ECO:0007669"/>
    <property type="project" value="InterPro"/>
</dbReference>
<dbReference type="SUPFAM" id="SSF55874">
    <property type="entry name" value="ATPase domain of HSP90 chaperone/DNA topoisomerase II/histidine kinase"/>
    <property type="match status" value="1"/>
</dbReference>
<comment type="function">
    <text evidence="17">Member of the two-component regulatory system NreB/NreC involved in the control of dissimilatory nitrate/nitrite reduction in response to oxygen. NreB functions as a direct oxygen sensor histidine kinase which is autophosphorylated, in the absence of oxygen, probably at the conserved histidine residue, and transfers its phosphate group probably to a conserved aspartate residue of NreC. NreB/NreC activates the expression of the nitrate (narGHJI) and nitrite (nir) reductase operons, as well as the putative nitrate transporter gene narT.</text>
</comment>
<dbReference type="InterPro" id="IPR017205">
    <property type="entry name" value="Sig_transdc_His_kinase_ChrS"/>
</dbReference>
<feature type="transmembrane region" description="Helical" evidence="20">
    <location>
        <begin position="134"/>
        <end position="154"/>
    </location>
</feature>
<dbReference type="GO" id="GO:0016020">
    <property type="term" value="C:membrane"/>
    <property type="evidence" value="ECO:0007669"/>
    <property type="project" value="InterPro"/>
</dbReference>
<accession>A0A516PW65</accession>
<evidence type="ECO:0000256" key="12">
    <source>
        <dbReference type="ARBA" id="ARBA00022777"/>
    </source>
</evidence>
<evidence type="ECO:0000256" key="9">
    <source>
        <dbReference type="ARBA" id="ARBA00022679"/>
    </source>
</evidence>
<evidence type="ECO:0000256" key="2">
    <source>
        <dbReference type="ARBA" id="ARBA00001966"/>
    </source>
</evidence>
<evidence type="ECO:0000256" key="15">
    <source>
        <dbReference type="ARBA" id="ARBA00023012"/>
    </source>
</evidence>
<dbReference type="GO" id="GO:0000155">
    <property type="term" value="F:phosphorelay sensor kinase activity"/>
    <property type="evidence" value="ECO:0007669"/>
    <property type="project" value="InterPro"/>
</dbReference>
<dbReference type="InterPro" id="IPR005467">
    <property type="entry name" value="His_kinase_dom"/>
</dbReference>
<keyword evidence="6" id="KW-0004">4Fe-4S</keyword>
<dbReference type="Pfam" id="PF07730">
    <property type="entry name" value="HisKA_3"/>
    <property type="match status" value="1"/>
</dbReference>
<comment type="subcellular location">
    <subcellularLocation>
        <location evidence="3">Cytoplasm</location>
    </subcellularLocation>
</comment>
<dbReference type="SMART" id="SM00387">
    <property type="entry name" value="HATPase_c"/>
    <property type="match status" value="1"/>
</dbReference>
<dbReference type="GO" id="GO:0051539">
    <property type="term" value="F:4 iron, 4 sulfur cluster binding"/>
    <property type="evidence" value="ECO:0007669"/>
    <property type="project" value="UniProtKB-KW"/>
</dbReference>
<evidence type="ECO:0000256" key="14">
    <source>
        <dbReference type="ARBA" id="ARBA00023004"/>
    </source>
</evidence>
<dbReference type="Proteomes" id="UP000319263">
    <property type="component" value="Chromosome"/>
</dbReference>
<evidence type="ECO:0000256" key="6">
    <source>
        <dbReference type="ARBA" id="ARBA00022485"/>
    </source>
</evidence>
<protein>
    <recommendedName>
        <fullName evidence="5">Oxygen sensor histidine kinase NreB</fullName>
        <ecNumber evidence="4">2.7.13.3</ecNumber>
    </recommendedName>
    <alternativeName>
        <fullName evidence="18">Nitrogen regulation protein B</fullName>
    </alternativeName>
</protein>
<evidence type="ECO:0000256" key="17">
    <source>
        <dbReference type="ARBA" id="ARBA00024827"/>
    </source>
</evidence>
<dbReference type="GO" id="GO:0005737">
    <property type="term" value="C:cytoplasm"/>
    <property type="evidence" value="ECO:0007669"/>
    <property type="project" value="UniProtKB-SubCell"/>
</dbReference>
<feature type="transmembrane region" description="Helical" evidence="20">
    <location>
        <begin position="43"/>
        <end position="60"/>
    </location>
</feature>
<dbReference type="GO" id="GO:0046872">
    <property type="term" value="F:metal ion binding"/>
    <property type="evidence" value="ECO:0007669"/>
    <property type="project" value="UniProtKB-KW"/>
</dbReference>
<keyword evidence="9" id="KW-0808">Transferase</keyword>
<dbReference type="AlphaFoldDB" id="A0A516PW65"/>
<evidence type="ECO:0000256" key="16">
    <source>
        <dbReference type="ARBA" id="ARBA00023014"/>
    </source>
</evidence>
<dbReference type="InterPro" id="IPR003594">
    <property type="entry name" value="HATPase_dom"/>
</dbReference>
<evidence type="ECO:0000256" key="8">
    <source>
        <dbReference type="ARBA" id="ARBA00022553"/>
    </source>
</evidence>
<comment type="cofactor">
    <cofactor evidence="2">
        <name>[4Fe-4S] cluster</name>
        <dbReference type="ChEBI" id="CHEBI:49883"/>
    </cofactor>
</comment>
<evidence type="ECO:0000256" key="18">
    <source>
        <dbReference type="ARBA" id="ARBA00030800"/>
    </source>
</evidence>
<evidence type="ECO:0000256" key="5">
    <source>
        <dbReference type="ARBA" id="ARBA00017322"/>
    </source>
</evidence>
<dbReference type="PROSITE" id="PS50109">
    <property type="entry name" value="HIS_KIN"/>
    <property type="match status" value="1"/>
</dbReference>
<dbReference type="PANTHER" id="PTHR24421">
    <property type="entry name" value="NITRATE/NITRITE SENSOR PROTEIN NARX-RELATED"/>
    <property type="match status" value="1"/>
</dbReference>
<keyword evidence="8" id="KW-0597">Phosphoprotein</keyword>